<accession>A0A2P8QZZ9</accession>
<protein>
    <submittedName>
        <fullName evidence="2">LPS export ABC transporter periplasmic protein LptC</fullName>
    </submittedName>
</protein>
<dbReference type="AlphaFoldDB" id="A0A2P8QZZ9"/>
<feature type="transmembrane region" description="Helical" evidence="1">
    <location>
        <begin position="6"/>
        <end position="27"/>
    </location>
</feature>
<evidence type="ECO:0000256" key="1">
    <source>
        <dbReference type="SAM" id="Phobius"/>
    </source>
</evidence>
<dbReference type="RefSeq" id="WP_106871990.1">
    <property type="nucleotide sequence ID" value="NZ_CP053841.1"/>
</dbReference>
<reference evidence="3" key="1">
    <citation type="submission" date="2017-10" db="EMBL/GenBank/DDBJ databases">
        <title>Campylobacter species from seals.</title>
        <authorList>
            <person name="Gilbert M.J."/>
            <person name="Zomer A.L."/>
            <person name="Timmerman A.J."/>
            <person name="Duim B."/>
            <person name="Wagenaar J.A."/>
        </authorList>
    </citation>
    <scope>NUCLEOTIDE SEQUENCE [LARGE SCALE GENOMIC DNA]</scope>
    <source>
        <strain evidence="3">17S00004-5</strain>
    </source>
</reference>
<keyword evidence="1" id="KW-0472">Membrane</keyword>
<dbReference type="OrthoDB" id="5363397at2"/>
<dbReference type="Proteomes" id="UP000240535">
    <property type="component" value="Unassembled WGS sequence"/>
</dbReference>
<organism evidence="2 3">
    <name type="scientific">Campylobacter blaseri</name>
    <dbReference type="NCBI Taxonomy" id="2042961"/>
    <lineage>
        <taxon>Bacteria</taxon>
        <taxon>Pseudomonadati</taxon>
        <taxon>Campylobacterota</taxon>
        <taxon>Epsilonproteobacteria</taxon>
        <taxon>Campylobacterales</taxon>
        <taxon>Campylobacteraceae</taxon>
        <taxon>Campylobacter</taxon>
    </lineage>
</organism>
<gene>
    <name evidence="2" type="ORF">CQ405_06795</name>
</gene>
<proteinExistence type="predicted"/>
<keyword evidence="1" id="KW-1133">Transmembrane helix</keyword>
<keyword evidence="1" id="KW-0812">Transmembrane</keyword>
<name>A0A2P8QZZ9_9BACT</name>
<keyword evidence="3" id="KW-1185">Reference proteome</keyword>
<evidence type="ECO:0000313" key="3">
    <source>
        <dbReference type="Proteomes" id="UP000240535"/>
    </source>
</evidence>
<comment type="caution">
    <text evidence="2">The sequence shown here is derived from an EMBL/GenBank/DDBJ whole genome shotgun (WGS) entry which is preliminary data.</text>
</comment>
<dbReference type="EMBL" id="PDHH01000005">
    <property type="protein sequence ID" value="PSM51827.1"/>
    <property type="molecule type" value="Genomic_DNA"/>
</dbReference>
<sequence>MVIRIFYVAIAIFSIAMVILSVQAPYLSEFFKNELEIASIEMEGIIDYEVNNEIILSSFEAQKGIRYSTRDEFFNFIGKNIDKDTNNTLTANKAIYKGDIITFIDNAIYLNSDNLQYKSDEIVYNSKEKTIKSDKPFVAMQDDKKVIGSSVIYDLNKKQTFAKGVNAWFSTKQD</sequence>
<evidence type="ECO:0000313" key="2">
    <source>
        <dbReference type="EMBL" id="PSM51827.1"/>
    </source>
</evidence>